<proteinExistence type="inferred from homology"/>
<evidence type="ECO:0000256" key="2">
    <source>
        <dbReference type="ARBA" id="ARBA00021099"/>
    </source>
</evidence>
<name>A0A9Q5HWW6_SANBA</name>
<dbReference type="InterPro" id="IPR007135">
    <property type="entry name" value="Atg3/Atg10"/>
</dbReference>
<keyword evidence="6" id="KW-0072">Autophagy</keyword>
<evidence type="ECO:0000256" key="7">
    <source>
        <dbReference type="ARBA" id="ARBA00029833"/>
    </source>
</evidence>
<dbReference type="Proteomes" id="UP000757232">
    <property type="component" value="Unassembled WGS sequence"/>
</dbReference>
<dbReference type="PANTHER" id="PTHR14957">
    <property type="entry name" value="UBIQUITIN-LIKE-CONJUGATING ENZYME ATG10"/>
    <property type="match status" value="1"/>
</dbReference>
<keyword evidence="5" id="KW-0813">Transport</keyword>
<dbReference type="GO" id="GO:0005829">
    <property type="term" value="C:cytosol"/>
    <property type="evidence" value="ECO:0007669"/>
    <property type="project" value="TreeGrafter"/>
</dbReference>
<evidence type="ECO:0000256" key="1">
    <source>
        <dbReference type="ARBA" id="ARBA00005696"/>
    </source>
</evidence>
<keyword evidence="4" id="KW-0833">Ubl conjugation pathway</keyword>
<dbReference type="OrthoDB" id="4089664at2759"/>
<evidence type="ECO:0000256" key="5">
    <source>
        <dbReference type="ARBA" id="ARBA00022927"/>
    </source>
</evidence>
<reference evidence="8" key="1">
    <citation type="submission" date="2016-06" db="EMBL/GenBank/DDBJ databases">
        <title>Draft Genome sequence of the fungus Inonotus baumii.</title>
        <authorList>
            <person name="Zhu H."/>
            <person name="Lin W."/>
        </authorList>
    </citation>
    <scope>NUCLEOTIDE SEQUENCE</scope>
    <source>
        <strain evidence="8">821</strain>
    </source>
</reference>
<gene>
    <name evidence="8" type="ORF">A7U60_g5413</name>
</gene>
<comment type="similarity">
    <text evidence="1">Belongs to the ATG10 family.</text>
</comment>
<dbReference type="Gene3D" id="3.30.1460.50">
    <property type="match status" value="1"/>
</dbReference>
<dbReference type="GO" id="GO:0061651">
    <property type="term" value="F:Atg12 conjugating enzyme activity"/>
    <property type="evidence" value="ECO:0007669"/>
    <property type="project" value="TreeGrafter"/>
</dbReference>
<accession>A0A9Q5HWW6</accession>
<evidence type="ECO:0000256" key="3">
    <source>
        <dbReference type="ARBA" id="ARBA00022679"/>
    </source>
</evidence>
<dbReference type="EMBL" id="LNZH02000191">
    <property type="protein sequence ID" value="OCB87508.1"/>
    <property type="molecule type" value="Genomic_DNA"/>
</dbReference>
<dbReference type="GO" id="GO:0000045">
    <property type="term" value="P:autophagosome assembly"/>
    <property type="evidence" value="ECO:0007669"/>
    <property type="project" value="TreeGrafter"/>
</dbReference>
<dbReference type="PANTHER" id="PTHR14957:SF1">
    <property type="entry name" value="UBIQUITIN-LIKE-CONJUGATING ENZYME ATG10"/>
    <property type="match status" value="1"/>
</dbReference>
<dbReference type="AlphaFoldDB" id="A0A9Q5HWW6"/>
<dbReference type="GO" id="GO:0000422">
    <property type="term" value="P:autophagy of mitochondrion"/>
    <property type="evidence" value="ECO:0007669"/>
    <property type="project" value="TreeGrafter"/>
</dbReference>
<keyword evidence="5" id="KW-0653">Protein transport</keyword>
<dbReference type="GO" id="GO:0032446">
    <property type="term" value="P:protein modification by small protein conjugation"/>
    <property type="evidence" value="ECO:0007669"/>
    <property type="project" value="TreeGrafter"/>
</dbReference>
<evidence type="ECO:0000313" key="9">
    <source>
        <dbReference type="Proteomes" id="UP000757232"/>
    </source>
</evidence>
<dbReference type="GO" id="GO:0015031">
    <property type="term" value="P:protein transport"/>
    <property type="evidence" value="ECO:0007669"/>
    <property type="project" value="UniProtKB-KW"/>
</dbReference>
<keyword evidence="3" id="KW-0808">Transferase</keyword>
<dbReference type="Pfam" id="PF03987">
    <property type="entry name" value="Autophagy_act_C"/>
    <property type="match status" value="1"/>
</dbReference>
<sequence length="207" mass="22907">MLSRADFEKSCKAFLSKVASSDDEVFGGWSWNEHAYLSRLGYLSRKRTARSYANTAGVGEEDEVLTGQSETDPATAATCEECDLLEVWQYIVYSATFQVPTFYFSVHTRSGSPLTLDGILSSSLFRRNVFPDARKTGFALQTPDHPFPLLSQGEHPTLGTPCWFFHPCETPVALTELVRADGGADTSPGRLMELWLLLVGNVVNLKD</sequence>
<evidence type="ECO:0000256" key="4">
    <source>
        <dbReference type="ARBA" id="ARBA00022786"/>
    </source>
</evidence>
<organism evidence="8 9">
    <name type="scientific">Sanghuangporus baumii</name>
    <name type="common">Phellinus baumii</name>
    <dbReference type="NCBI Taxonomy" id="108892"/>
    <lineage>
        <taxon>Eukaryota</taxon>
        <taxon>Fungi</taxon>
        <taxon>Dikarya</taxon>
        <taxon>Basidiomycota</taxon>
        <taxon>Agaricomycotina</taxon>
        <taxon>Agaricomycetes</taxon>
        <taxon>Hymenochaetales</taxon>
        <taxon>Hymenochaetaceae</taxon>
        <taxon>Sanghuangporus</taxon>
    </lineage>
</organism>
<evidence type="ECO:0000256" key="6">
    <source>
        <dbReference type="ARBA" id="ARBA00023006"/>
    </source>
</evidence>
<comment type="caution">
    <text evidence="8">The sequence shown here is derived from an EMBL/GenBank/DDBJ whole genome shotgun (WGS) entry which is preliminary data.</text>
</comment>
<evidence type="ECO:0000313" key="8">
    <source>
        <dbReference type="EMBL" id="OCB87508.1"/>
    </source>
</evidence>
<protein>
    <recommendedName>
        <fullName evidence="2">Ubiquitin-like-conjugating enzyme ATG10</fullName>
    </recommendedName>
    <alternativeName>
        <fullName evidence="7">Autophagy-related protein 10</fullName>
    </alternativeName>
</protein>
<keyword evidence="9" id="KW-1185">Reference proteome</keyword>